<evidence type="ECO:0000313" key="2">
    <source>
        <dbReference type="Proteomes" id="UP000275408"/>
    </source>
</evidence>
<dbReference type="OrthoDB" id="5975932at2759"/>
<accession>A0A3M6UG57</accession>
<proteinExistence type="predicted"/>
<protein>
    <submittedName>
        <fullName evidence="1">Uncharacterized protein</fullName>
    </submittedName>
</protein>
<evidence type="ECO:0000313" key="1">
    <source>
        <dbReference type="EMBL" id="RMX52635.1"/>
    </source>
</evidence>
<sequence>MSTEINPAYGSSLPMVNAKLDLFKTSPTDISTSSYRMVPIQPFTTGTTPTDFQVDAQGDFVDLNRSFFDVELQLNSTDNNNLARTADDTDTMIAPVNNFAHSIFKQINMRLNGTLISKQTDTYHYKAYMETLLNNNRQDGETILVPQGWYNHIDVVSQYTAANIKSDDALHAALSQQHKDTLKAQKDALVPFVAQRRHMLRMKPHCNPL</sequence>
<keyword evidence="2" id="KW-1185">Reference proteome</keyword>
<gene>
    <name evidence="1" type="ORF">pdam_00016849</name>
</gene>
<dbReference type="STRING" id="46731.A0A3M6UG57"/>
<dbReference type="Proteomes" id="UP000275408">
    <property type="component" value="Unassembled WGS sequence"/>
</dbReference>
<organism evidence="1 2">
    <name type="scientific">Pocillopora damicornis</name>
    <name type="common">Cauliflower coral</name>
    <name type="synonym">Millepora damicornis</name>
    <dbReference type="NCBI Taxonomy" id="46731"/>
    <lineage>
        <taxon>Eukaryota</taxon>
        <taxon>Metazoa</taxon>
        <taxon>Cnidaria</taxon>
        <taxon>Anthozoa</taxon>
        <taxon>Hexacorallia</taxon>
        <taxon>Scleractinia</taxon>
        <taxon>Astrocoeniina</taxon>
        <taxon>Pocilloporidae</taxon>
        <taxon>Pocillopora</taxon>
    </lineage>
</organism>
<name>A0A3M6UG57_POCDA</name>
<reference evidence="1 2" key="1">
    <citation type="journal article" date="2018" name="Sci. Rep.">
        <title>Comparative analysis of the Pocillopora damicornis genome highlights role of immune system in coral evolution.</title>
        <authorList>
            <person name="Cunning R."/>
            <person name="Bay R.A."/>
            <person name="Gillette P."/>
            <person name="Baker A.C."/>
            <person name="Traylor-Knowles N."/>
        </authorList>
    </citation>
    <scope>NUCLEOTIDE SEQUENCE [LARGE SCALE GENOMIC DNA]</scope>
    <source>
        <strain evidence="1">RSMAS</strain>
        <tissue evidence="1">Whole animal</tissue>
    </source>
</reference>
<dbReference type="EMBL" id="RCHS01001598">
    <property type="protein sequence ID" value="RMX52635.1"/>
    <property type="molecule type" value="Genomic_DNA"/>
</dbReference>
<comment type="caution">
    <text evidence="1">The sequence shown here is derived from an EMBL/GenBank/DDBJ whole genome shotgun (WGS) entry which is preliminary data.</text>
</comment>
<dbReference type="AlphaFoldDB" id="A0A3M6UG57"/>